<proteinExistence type="predicted"/>
<keyword evidence="3" id="KW-1185">Reference proteome</keyword>
<dbReference type="EMBL" id="VTZN01000003">
    <property type="protein sequence ID" value="KAA1252045.1"/>
    <property type="molecule type" value="Genomic_DNA"/>
</dbReference>
<dbReference type="Proteomes" id="UP000324701">
    <property type="component" value="Unassembled WGS sequence"/>
</dbReference>
<dbReference type="Pfam" id="PF01909">
    <property type="entry name" value="NTP_transf_2"/>
    <property type="match status" value="1"/>
</dbReference>
<feature type="domain" description="Polymerase nucleotidyl transferase" evidence="1">
    <location>
        <begin position="5"/>
        <end position="27"/>
    </location>
</feature>
<dbReference type="CDD" id="cd05403">
    <property type="entry name" value="NT_KNTase_like"/>
    <property type="match status" value="1"/>
</dbReference>
<organism evidence="2 3">
    <name type="scientific">Mycobacterium simiae</name>
    <name type="common">Mycobacterium habana</name>
    <dbReference type="NCBI Taxonomy" id="1784"/>
    <lineage>
        <taxon>Bacteria</taxon>
        <taxon>Bacillati</taxon>
        <taxon>Actinomycetota</taxon>
        <taxon>Actinomycetes</taxon>
        <taxon>Mycobacteriales</taxon>
        <taxon>Mycobacteriaceae</taxon>
        <taxon>Mycobacterium</taxon>
        <taxon>Mycobacterium simiae complex</taxon>
    </lineage>
</organism>
<evidence type="ECO:0000313" key="3">
    <source>
        <dbReference type="Proteomes" id="UP000324701"/>
    </source>
</evidence>
<comment type="caution">
    <text evidence="2">The sequence shown here is derived from an EMBL/GenBank/DDBJ whole genome shotgun (WGS) entry which is preliminary data.</text>
</comment>
<dbReference type="InterPro" id="IPR002934">
    <property type="entry name" value="Polymerase_NTP_transf_dom"/>
</dbReference>
<accession>A0A5B1BWB7</accession>
<gene>
    <name evidence="2" type="ORF">F0Q45_01205</name>
</gene>
<dbReference type="InterPro" id="IPR043519">
    <property type="entry name" value="NT_sf"/>
</dbReference>
<name>A0A5B1BWB7_MYCSI</name>
<sequence length="31" mass="3227">MLQDGSRVSGTAGPNSDADFAVYFDGQPIPL</sequence>
<evidence type="ECO:0000313" key="2">
    <source>
        <dbReference type="EMBL" id="KAA1252045.1"/>
    </source>
</evidence>
<dbReference type="AlphaFoldDB" id="A0A5B1BWB7"/>
<dbReference type="SUPFAM" id="SSF81301">
    <property type="entry name" value="Nucleotidyltransferase"/>
    <property type="match status" value="1"/>
</dbReference>
<dbReference type="GO" id="GO:0016779">
    <property type="term" value="F:nucleotidyltransferase activity"/>
    <property type="evidence" value="ECO:0007669"/>
    <property type="project" value="InterPro"/>
</dbReference>
<evidence type="ECO:0000259" key="1">
    <source>
        <dbReference type="Pfam" id="PF01909"/>
    </source>
</evidence>
<protein>
    <recommendedName>
        <fullName evidence="1">Polymerase nucleotidyl transferase domain-containing protein</fullName>
    </recommendedName>
</protein>
<reference evidence="2 3" key="1">
    <citation type="submission" date="2019-09" db="EMBL/GenBank/DDBJ databases">
        <title>Report of infection by Mycobacterium simiae a patient suffering from pulmonary tuberculosis.</title>
        <authorList>
            <person name="Mohanty P.S."/>
            <person name="Bansal A.K."/>
            <person name="Singh H."/>
            <person name="Sharma S."/>
            <person name="Patil S.A."/>
            <person name="Upadhaya P."/>
            <person name="Singh P.K."/>
            <person name="Kumar D."/>
            <person name="Kumar S."/>
            <person name="Singh R.K."/>
            <person name="Chaudhary B."/>
        </authorList>
    </citation>
    <scope>NUCLEOTIDE SEQUENCE [LARGE SCALE GENOMIC DNA]</scope>
    <source>
        <strain evidence="2 3">JAL-560-SIM</strain>
    </source>
</reference>